<evidence type="ECO:0000256" key="2">
    <source>
        <dbReference type="ARBA" id="ARBA00023043"/>
    </source>
</evidence>
<protein>
    <submittedName>
        <fullName evidence="4">Repeat family A 2-like isoform X2</fullName>
    </submittedName>
</protein>
<dbReference type="AlphaFoldDB" id="A0AA36FAY5"/>
<accession>A0AA36FAY5</accession>
<dbReference type="SUPFAM" id="SSF48403">
    <property type="entry name" value="Ankyrin repeat"/>
    <property type="match status" value="1"/>
</dbReference>
<feature type="repeat" description="ANK" evidence="3">
    <location>
        <begin position="178"/>
        <end position="210"/>
    </location>
</feature>
<dbReference type="InterPro" id="IPR036770">
    <property type="entry name" value="Ankyrin_rpt-contain_sf"/>
</dbReference>
<dbReference type="PROSITE" id="PS50297">
    <property type="entry name" value="ANK_REP_REGION"/>
    <property type="match status" value="3"/>
</dbReference>
<dbReference type="PROSITE" id="PS50088">
    <property type="entry name" value="ANK_REPEAT"/>
    <property type="match status" value="3"/>
</dbReference>
<gene>
    <name evidence="4" type="ORF">OCTVUL_1B011601</name>
</gene>
<dbReference type="Gene3D" id="1.25.40.20">
    <property type="entry name" value="Ankyrin repeat-containing domain"/>
    <property type="match status" value="1"/>
</dbReference>
<dbReference type="Pfam" id="PF12796">
    <property type="entry name" value="Ank_2"/>
    <property type="match status" value="1"/>
</dbReference>
<dbReference type="Pfam" id="PF00023">
    <property type="entry name" value="Ank"/>
    <property type="match status" value="1"/>
</dbReference>
<evidence type="ECO:0000313" key="4">
    <source>
        <dbReference type="EMBL" id="CAI9731210.1"/>
    </source>
</evidence>
<proteinExistence type="predicted"/>
<reference evidence="4" key="1">
    <citation type="submission" date="2023-08" db="EMBL/GenBank/DDBJ databases">
        <authorList>
            <person name="Alioto T."/>
            <person name="Alioto T."/>
            <person name="Gomez Garrido J."/>
        </authorList>
    </citation>
    <scope>NUCLEOTIDE SEQUENCE</scope>
</reference>
<dbReference type="Proteomes" id="UP001162480">
    <property type="component" value="Chromosome 12"/>
</dbReference>
<evidence type="ECO:0000313" key="5">
    <source>
        <dbReference type="Proteomes" id="UP001162480"/>
    </source>
</evidence>
<dbReference type="SMART" id="SM00248">
    <property type="entry name" value="ANK"/>
    <property type="match status" value="4"/>
</dbReference>
<dbReference type="PANTHER" id="PTHR24171">
    <property type="entry name" value="ANKYRIN REPEAT DOMAIN-CONTAINING PROTEIN 39-RELATED"/>
    <property type="match status" value="1"/>
</dbReference>
<keyword evidence="1" id="KW-0677">Repeat</keyword>
<keyword evidence="2 3" id="KW-0040">ANK repeat</keyword>
<sequence length="315" mass="34640">MERLATYQFLLDFSRNMTDKTKTQFPPPQSTVAIPSPQEPGYKLTDSATKHVTSRSRVPISPVKKLTNGRSYHLMSPIDSDQELNDLEVATVLAEGESHVQKYSAINKNRKSDLAIKVTPSPFRPSTVITNLQRGNVQTTTPSIFQNISIHQKAAQGELVLLWQESTDNLNINKPDEQGLTALLWAAANGQLATVEYLLQNGANPYAQGNKGENALLFACCYGYIDIVKLLLKLGMEVNYVDESGNTALMYAVNNNHASCVKLLLEAGADLTMANEDQLTAMDLAVSHNHKSVQNVIENHLLSIFEGVTSPNTLK</sequence>
<organism evidence="4 5">
    <name type="scientific">Octopus vulgaris</name>
    <name type="common">Common octopus</name>
    <dbReference type="NCBI Taxonomy" id="6645"/>
    <lineage>
        <taxon>Eukaryota</taxon>
        <taxon>Metazoa</taxon>
        <taxon>Spiralia</taxon>
        <taxon>Lophotrochozoa</taxon>
        <taxon>Mollusca</taxon>
        <taxon>Cephalopoda</taxon>
        <taxon>Coleoidea</taxon>
        <taxon>Octopodiformes</taxon>
        <taxon>Octopoda</taxon>
        <taxon>Incirrata</taxon>
        <taxon>Octopodidae</taxon>
        <taxon>Octopus</taxon>
    </lineage>
</organism>
<keyword evidence="5" id="KW-1185">Reference proteome</keyword>
<evidence type="ECO:0000256" key="3">
    <source>
        <dbReference type="PROSITE-ProRule" id="PRU00023"/>
    </source>
</evidence>
<dbReference type="InterPro" id="IPR002110">
    <property type="entry name" value="Ankyrin_rpt"/>
</dbReference>
<feature type="repeat" description="ANK" evidence="3">
    <location>
        <begin position="244"/>
        <end position="276"/>
    </location>
</feature>
<evidence type="ECO:0000256" key="1">
    <source>
        <dbReference type="ARBA" id="ARBA00022737"/>
    </source>
</evidence>
<dbReference type="EMBL" id="OX597825">
    <property type="protein sequence ID" value="CAI9731210.1"/>
    <property type="molecule type" value="Genomic_DNA"/>
</dbReference>
<feature type="repeat" description="ANK" evidence="3">
    <location>
        <begin position="211"/>
        <end position="243"/>
    </location>
</feature>
<name>A0AA36FAY5_OCTVU</name>